<name>A0A4U1BQP9_9GAMM</name>
<evidence type="ECO:0000259" key="1">
    <source>
        <dbReference type="Pfam" id="PF03992"/>
    </source>
</evidence>
<dbReference type="Pfam" id="PF16291">
    <property type="entry name" value="DUF4937"/>
    <property type="match status" value="1"/>
</dbReference>
<feature type="domain" description="ABM" evidence="1">
    <location>
        <begin position="119"/>
        <end position="180"/>
    </location>
</feature>
<reference evidence="3 4" key="1">
    <citation type="submission" date="2019-04" db="EMBL/GenBank/DDBJ databases">
        <authorList>
            <person name="Hwang J.C."/>
        </authorList>
    </citation>
    <scope>NUCLEOTIDE SEQUENCE [LARGE SCALE GENOMIC DNA]</scope>
    <source>
        <strain evidence="3 4">IMCC35002</strain>
    </source>
</reference>
<sequence>MIAKWIRCHVPKEQMAGFAKAQRHWQECEQLEGFSSQLGGWNQTQLRMVQAHLFAQWQNLAGLQQFMASHHDSIAERSQQICYYHQCDVACFKWLMALPSYSSNSETVKFDNEPGFMRIADCQLLPNRRQQFLTIQRSLWNPGMAAVNGMLGGACWQSLDNPNRVLVTSYWRTEKHHRQYQLDHLPQLLQQANVSGYLGGIAGYGVELEPSWQLNAVETSL</sequence>
<feature type="domain" description="DUF4937" evidence="2">
    <location>
        <begin position="2"/>
        <end position="92"/>
    </location>
</feature>
<dbReference type="RefSeq" id="WP_136862037.1">
    <property type="nucleotide sequence ID" value="NZ_SWCJ01000002.1"/>
</dbReference>
<accession>A0A4U1BQP9</accession>
<protein>
    <submittedName>
        <fullName evidence="3">DUF4937 domain-containing protein</fullName>
    </submittedName>
</protein>
<dbReference type="InterPro" id="IPR007138">
    <property type="entry name" value="ABM_dom"/>
</dbReference>
<proteinExistence type="predicted"/>
<dbReference type="InterPro" id="IPR011008">
    <property type="entry name" value="Dimeric_a/b-barrel"/>
</dbReference>
<keyword evidence="4" id="KW-1185">Reference proteome</keyword>
<evidence type="ECO:0000259" key="2">
    <source>
        <dbReference type="Pfam" id="PF16291"/>
    </source>
</evidence>
<dbReference type="EMBL" id="SWCJ01000002">
    <property type="protein sequence ID" value="TKB57391.1"/>
    <property type="molecule type" value="Genomic_DNA"/>
</dbReference>
<dbReference type="SUPFAM" id="SSF54909">
    <property type="entry name" value="Dimeric alpha+beta barrel"/>
    <property type="match status" value="2"/>
</dbReference>
<evidence type="ECO:0000313" key="4">
    <source>
        <dbReference type="Proteomes" id="UP000305675"/>
    </source>
</evidence>
<comment type="caution">
    <text evidence="3">The sequence shown here is derived from an EMBL/GenBank/DDBJ whole genome shotgun (WGS) entry which is preliminary data.</text>
</comment>
<gene>
    <name evidence="3" type="ORF">FCL42_03705</name>
</gene>
<dbReference type="OrthoDB" id="2627153at2"/>
<evidence type="ECO:0000313" key="3">
    <source>
        <dbReference type="EMBL" id="TKB57391.1"/>
    </source>
</evidence>
<dbReference type="InterPro" id="IPR032555">
    <property type="entry name" value="DUF4937"/>
</dbReference>
<organism evidence="3 4">
    <name type="scientific">Ferrimonas aestuarii</name>
    <dbReference type="NCBI Taxonomy" id="2569539"/>
    <lineage>
        <taxon>Bacteria</taxon>
        <taxon>Pseudomonadati</taxon>
        <taxon>Pseudomonadota</taxon>
        <taxon>Gammaproteobacteria</taxon>
        <taxon>Alteromonadales</taxon>
        <taxon>Ferrimonadaceae</taxon>
        <taxon>Ferrimonas</taxon>
    </lineage>
</organism>
<dbReference type="AlphaFoldDB" id="A0A4U1BQP9"/>
<dbReference type="Pfam" id="PF03992">
    <property type="entry name" value="ABM"/>
    <property type="match status" value="1"/>
</dbReference>
<dbReference type="Proteomes" id="UP000305675">
    <property type="component" value="Unassembled WGS sequence"/>
</dbReference>